<dbReference type="GO" id="GO:0000122">
    <property type="term" value="P:negative regulation of transcription by RNA polymerase II"/>
    <property type="evidence" value="ECO:0007669"/>
    <property type="project" value="TreeGrafter"/>
</dbReference>
<gene>
    <name evidence="12" type="ORF">G7Y89_g2438</name>
</gene>
<dbReference type="AlphaFoldDB" id="A0A8H4RUJ6"/>
<keyword evidence="13" id="KW-1185">Reference proteome</keyword>
<dbReference type="SMART" id="SM00401">
    <property type="entry name" value="ZnF_GATA"/>
    <property type="match status" value="2"/>
</dbReference>
<dbReference type="GO" id="GO:0000981">
    <property type="term" value="F:DNA-binding transcription factor activity, RNA polymerase II-specific"/>
    <property type="evidence" value="ECO:0007669"/>
    <property type="project" value="TreeGrafter"/>
</dbReference>
<name>A0A8H4RUJ6_9HELO</name>
<evidence type="ECO:0000256" key="3">
    <source>
        <dbReference type="ARBA" id="ARBA00022737"/>
    </source>
</evidence>
<feature type="compositionally biased region" description="Basic and acidic residues" evidence="10">
    <location>
        <begin position="544"/>
        <end position="569"/>
    </location>
</feature>
<evidence type="ECO:0000256" key="9">
    <source>
        <dbReference type="PROSITE-ProRule" id="PRU00094"/>
    </source>
</evidence>
<dbReference type="InterPro" id="IPR039355">
    <property type="entry name" value="Transcription_factor_GATA"/>
</dbReference>
<dbReference type="GO" id="GO:0000978">
    <property type="term" value="F:RNA polymerase II cis-regulatory region sequence-specific DNA binding"/>
    <property type="evidence" value="ECO:0007669"/>
    <property type="project" value="TreeGrafter"/>
</dbReference>
<dbReference type="GO" id="GO:0006879">
    <property type="term" value="P:intracellular iron ion homeostasis"/>
    <property type="evidence" value="ECO:0007669"/>
    <property type="project" value="UniProtKB-ARBA"/>
</dbReference>
<dbReference type="Proteomes" id="UP000566819">
    <property type="component" value="Unassembled WGS sequence"/>
</dbReference>
<feature type="region of interest" description="Disordered" evidence="10">
    <location>
        <begin position="236"/>
        <end position="261"/>
    </location>
</feature>
<feature type="compositionally biased region" description="Polar residues" evidence="10">
    <location>
        <begin position="336"/>
        <end position="350"/>
    </location>
</feature>
<feature type="compositionally biased region" description="Polar residues" evidence="10">
    <location>
        <begin position="44"/>
        <end position="78"/>
    </location>
</feature>
<keyword evidence="6" id="KW-0805">Transcription regulation</keyword>
<dbReference type="InterPro" id="IPR000679">
    <property type="entry name" value="Znf_GATA"/>
</dbReference>
<feature type="region of interest" description="Disordered" evidence="10">
    <location>
        <begin position="328"/>
        <end position="459"/>
    </location>
</feature>
<feature type="compositionally biased region" description="Polar residues" evidence="10">
    <location>
        <begin position="515"/>
        <end position="543"/>
    </location>
</feature>
<dbReference type="Pfam" id="PF00320">
    <property type="entry name" value="GATA"/>
    <property type="match status" value="2"/>
</dbReference>
<dbReference type="PRINTS" id="PR00619">
    <property type="entry name" value="GATAZNFINGER"/>
</dbReference>
<dbReference type="GO" id="GO:0034757">
    <property type="term" value="P:negative regulation of iron ion transport"/>
    <property type="evidence" value="ECO:0007669"/>
    <property type="project" value="UniProtKB-ARBA"/>
</dbReference>
<dbReference type="OrthoDB" id="515401at2759"/>
<accession>A0A8H4RUJ6</accession>
<evidence type="ECO:0000313" key="12">
    <source>
        <dbReference type="EMBL" id="KAF4635673.1"/>
    </source>
</evidence>
<keyword evidence="7" id="KW-0804">Transcription</keyword>
<sequence>MSNRRSPSPQRRREETFPVRSALPSRNPSKEAVEIAQHLIGHSQGAQNVSQAQSEKSARTSPSPSYDAQTPESLSQSAERLHQVAPRSSSLDRLQQEQSRAYATNATDATQSDPVPSGQVCSNCGTSRTPLWRRSPQGATICNACGLYLKARNASRPTNLKRPQPIVTPQLQPSPERRTSPARSGSSHHAAGATYVAADSTPVGSCPGGGRCNGTGGAEGCSGCPAFNNRVSKSAHFTVSQDRQATSSATTPTDQPTDAPSPIDVASLSIQAQNTTVVVACQNCGTTITPLWRRDESGHTICNACGLYYKLHGVHRPVTMKKSVIKRRKRVVPAAQGTQASGIDVASNSIGSPESDCPPPGSPPDMRGSTNPDGSVNLGFPLRNEPPRTQLPQLNSIRGQNGQLPSTDLTAYASSSNPQTHAQEHPESLNNDNRLPPMTSYPSPTQNRLSLSPNSFLSPSRKRSFSAIEVELQHTSQPESSTAPKRLSSIKSILNPGSSEYHDSAGSEQDRMSPSRYSAVTTPGMSNSGYATSPNSNPSSARDAQSESDRAKAERREMLQREAERMREALKAKERELEELGMAG</sequence>
<protein>
    <recommendedName>
        <fullName evidence="11">GATA-type domain-containing protein</fullName>
    </recommendedName>
</protein>
<feature type="region of interest" description="Disordered" evidence="10">
    <location>
        <begin position="1"/>
        <end position="129"/>
    </location>
</feature>
<evidence type="ECO:0000256" key="10">
    <source>
        <dbReference type="SAM" id="MobiDB-lite"/>
    </source>
</evidence>
<feature type="region of interest" description="Disordered" evidence="10">
    <location>
        <begin position="156"/>
        <end position="191"/>
    </location>
</feature>
<feature type="domain" description="GATA-type" evidence="11">
    <location>
        <begin position="281"/>
        <end position="328"/>
    </location>
</feature>
<dbReference type="CDD" id="cd00202">
    <property type="entry name" value="ZnF_GATA"/>
    <property type="match status" value="2"/>
</dbReference>
<organism evidence="12 13">
    <name type="scientific">Cudoniella acicularis</name>
    <dbReference type="NCBI Taxonomy" id="354080"/>
    <lineage>
        <taxon>Eukaryota</taxon>
        <taxon>Fungi</taxon>
        <taxon>Dikarya</taxon>
        <taxon>Ascomycota</taxon>
        <taxon>Pezizomycotina</taxon>
        <taxon>Leotiomycetes</taxon>
        <taxon>Helotiales</taxon>
        <taxon>Tricladiaceae</taxon>
        <taxon>Cudoniella</taxon>
    </lineage>
</organism>
<feature type="region of interest" description="Disordered" evidence="10">
    <location>
        <begin position="493"/>
        <end position="569"/>
    </location>
</feature>
<proteinExistence type="predicted"/>
<feature type="domain" description="GATA-type" evidence="11">
    <location>
        <begin position="115"/>
        <end position="170"/>
    </location>
</feature>
<evidence type="ECO:0000256" key="1">
    <source>
        <dbReference type="ARBA" id="ARBA00004123"/>
    </source>
</evidence>
<keyword evidence="8" id="KW-0539">Nucleus</keyword>
<feature type="compositionally biased region" description="Polar residues" evidence="10">
    <location>
        <begin position="390"/>
        <end position="421"/>
    </location>
</feature>
<dbReference type="PANTHER" id="PTHR10071">
    <property type="entry name" value="TRANSCRIPTION FACTOR GATA FAMILY MEMBER"/>
    <property type="match status" value="1"/>
</dbReference>
<evidence type="ECO:0000256" key="4">
    <source>
        <dbReference type="ARBA" id="ARBA00022771"/>
    </source>
</evidence>
<evidence type="ECO:0000256" key="2">
    <source>
        <dbReference type="ARBA" id="ARBA00022723"/>
    </source>
</evidence>
<dbReference type="SUPFAM" id="SSF57716">
    <property type="entry name" value="Glucocorticoid receptor-like (DNA-binding domain)"/>
    <property type="match status" value="2"/>
</dbReference>
<dbReference type="GO" id="GO:0008270">
    <property type="term" value="F:zinc ion binding"/>
    <property type="evidence" value="ECO:0007669"/>
    <property type="project" value="UniProtKB-KW"/>
</dbReference>
<keyword evidence="2" id="KW-0479">Metal-binding</keyword>
<dbReference type="GO" id="GO:0005634">
    <property type="term" value="C:nucleus"/>
    <property type="evidence" value="ECO:0007669"/>
    <property type="project" value="UniProtKB-SubCell"/>
</dbReference>
<feature type="compositionally biased region" description="Low complexity" evidence="10">
    <location>
        <begin position="447"/>
        <end position="459"/>
    </location>
</feature>
<dbReference type="InterPro" id="IPR013088">
    <property type="entry name" value="Znf_NHR/GATA"/>
</dbReference>
<comment type="caution">
    <text evidence="12">The sequence shown here is derived from an EMBL/GenBank/DDBJ whole genome shotgun (WGS) entry which is preliminary data.</text>
</comment>
<dbReference type="PROSITE" id="PS00344">
    <property type="entry name" value="GATA_ZN_FINGER_1"/>
    <property type="match status" value="2"/>
</dbReference>
<feature type="compositionally biased region" description="Polar residues" evidence="10">
    <location>
        <begin position="86"/>
        <end position="129"/>
    </location>
</feature>
<evidence type="ECO:0000256" key="6">
    <source>
        <dbReference type="ARBA" id="ARBA00023015"/>
    </source>
</evidence>
<feature type="compositionally biased region" description="Low complexity" evidence="10">
    <location>
        <begin position="244"/>
        <end position="261"/>
    </location>
</feature>
<evidence type="ECO:0000256" key="7">
    <source>
        <dbReference type="ARBA" id="ARBA00023163"/>
    </source>
</evidence>
<keyword evidence="3" id="KW-0677">Repeat</keyword>
<feature type="compositionally biased region" description="Basic and acidic residues" evidence="10">
    <location>
        <begin position="500"/>
        <end position="513"/>
    </location>
</feature>
<keyword evidence="5" id="KW-0862">Zinc</keyword>
<dbReference type="FunFam" id="3.30.50.10:FF:000039">
    <property type="entry name" value="Siderophore transcription factor SreA"/>
    <property type="match status" value="1"/>
</dbReference>
<evidence type="ECO:0000313" key="13">
    <source>
        <dbReference type="Proteomes" id="UP000566819"/>
    </source>
</evidence>
<reference evidence="12 13" key="1">
    <citation type="submission" date="2020-03" db="EMBL/GenBank/DDBJ databases">
        <title>Draft Genome Sequence of Cudoniella acicularis.</title>
        <authorList>
            <person name="Buettner E."/>
            <person name="Kellner H."/>
        </authorList>
    </citation>
    <scope>NUCLEOTIDE SEQUENCE [LARGE SCALE GENOMIC DNA]</scope>
    <source>
        <strain evidence="12 13">DSM 108380</strain>
    </source>
</reference>
<dbReference type="PROSITE" id="PS50114">
    <property type="entry name" value="GATA_ZN_FINGER_2"/>
    <property type="match status" value="2"/>
</dbReference>
<dbReference type="Gene3D" id="3.30.50.10">
    <property type="entry name" value="Erythroid Transcription Factor GATA-1, subunit A"/>
    <property type="match status" value="2"/>
</dbReference>
<evidence type="ECO:0000256" key="5">
    <source>
        <dbReference type="ARBA" id="ARBA00022833"/>
    </source>
</evidence>
<evidence type="ECO:0000256" key="8">
    <source>
        <dbReference type="ARBA" id="ARBA00023242"/>
    </source>
</evidence>
<dbReference type="FunFam" id="3.30.50.10:FF:000007">
    <property type="entry name" value="Nitrogen regulatory AreA, N-terminal"/>
    <property type="match status" value="1"/>
</dbReference>
<evidence type="ECO:0000259" key="11">
    <source>
        <dbReference type="PROSITE" id="PS50114"/>
    </source>
</evidence>
<keyword evidence="4 9" id="KW-0863">Zinc-finger</keyword>
<dbReference type="GO" id="GO:0045944">
    <property type="term" value="P:positive regulation of transcription by RNA polymerase II"/>
    <property type="evidence" value="ECO:0007669"/>
    <property type="project" value="TreeGrafter"/>
</dbReference>
<comment type="subcellular location">
    <subcellularLocation>
        <location evidence="1">Nucleus</location>
    </subcellularLocation>
</comment>
<dbReference type="EMBL" id="JAAMPI010000106">
    <property type="protein sequence ID" value="KAF4635673.1"/>
    <property type="molecule type" value="Genomic_DNA"/>
</dbReference>
<dbReference type="PANTHER" id="PTHR10071:SF335">
    <property type="entry name" value="IRON-SENSING TRANSCRIPTIONAL REPRESSOR-RELATED"/>
    <property type="match status" value="1"/>
</dbReference>